<gene>
    <name evidence="1" type="ORF">HNR10_003140</name>
</gene>
<proteinExistence type="predicted"/>
<evidence type="ECO:0000313" key="1">
    <source>
        <dbReference type="EMBL" id="NYJ35259.1"/>
    </source>
</evidence>
<name>A0A7Z0ENQ0_9ACTN</name>
<dbReference type="EMBL" id="JACCFS010000001">
    <property type="protein sequence ID" value="NYJ35259.1"/>
    <property type="molecule type" value="Genomic_DNA"/>
</dbReference>
<dbReference type="Proteomes" id="UP000572051">
    <property type="component" value="Unassembled WGS sequence"/>
</dbReference>
<comment type="caution">
    <text evidence="1">The sequence shown here is derived from an EMBL/GenBank/DDBJ whole genome shotgun (WGS) entry which is preliminary data.</text>
</comment>
<accession>A0A7Z0ENQ0</accession>
<keyword evidence="2" id="KW-1185">Reference proteome</keyword>
<reference evidence="1 2" key="1">
    <citation type="submission" date="2020-07" db="EMBL/GenBank/DDBJ databases">
        <title>Sequencing the genomes of 1000 actinobacteria strains.</title>
        <authorList>
            <person name="Klenk H.-P."/>
        </authorList>
    </citation>
    <scope>NUCLEOTIDE SEQUENCE [LARGE SCALE GENOMIC DNA]</scope>
    <source>
        <strain evidence="1 2">DSM 44442</strain>
    </source>
</reference>
<dbReference type="RefSeq" id="WP_179824320.1">
    <property type="nucleotide sequence ID" value="NZ_JACCFS010000001.1"/>
</dbReference>
<sequence>MPQRFRTRDGKKVTVGDQVWSQNHWPWTINGVERRYGVDWVLMTHDEVGRDTLDMAVMDFTTYIYKSHPPQGCLEAGCRHRPWGALG</sequence>
<protein>
    <submittedName>
        <fullName evidence="1">Uncharacterized protein</fullName>
    </submittedName>
</protein>
<organism evidence="1 2">
    <name type="scientific">Nocardiopsis aegyptia</name>
    <dbReference type="NCBI Taxonomy" id="220378"/>
    <lineage>
        <taxon>Bacteria</taxon>
        <taxon>Bacillati</taxon>
        <taxon>Actinomycetota</taxon>
        <taxon>Actinomycetes</taxon>
        <taxon>Streptosporangiales</taxon>
        <taxon>Nocardiopsidaceae</taxon>
        <taxon>Nocardiopsis</taxon>
    </lineage>
</organism>
<evidence type="ECO:0000313" key="2">
    <source>
        <dbReference type="Proteomes" id="UP000572051"/>
    </source>
</evidence>
<dbReference type="AlphaFoldDB" id="A0A7Z0ENQ0"/>